<reference evidence="17" key="1">
    <citation type="submission" date="2025-08" db="UniProtKB">
        <authorList>
            <consortium name="Ensembl"/>
        </authorList>
    </citation>
    <scope>IDENTIFICATION</scope>
</reference>
<dbReference type="Gene3D" id="3.30.70.1620">
    <property type="match status" value="1"/>
</dbReference>
<dbReference type="FunFam" id="3.30.70.1620:FF:000003">
    <property type="entry name" value="Structural maintenance of chromosomes 4"/>
    <property type="match status" value="1"/>
</dbReference>
<dbReference type="GO" id="GO:0016887">
    <property type="term" value="F:ATP hydrolysis activity"/>
    <property type="evidence" value="ECO:0007669"/>
    <property type="project" value="InterPro"/>
</dbReference>
<reference evidence="17" key="2">
    <citation type="submission" date="2025-09" db="UniProtKB">
        <authorList>
            <consortium name="Ensembl"/>
        </authorList>
    </citation>
    <scope>IDENTIFICATION</scope>
</reference>
<comment type="subcellular location">
    <subcellularLocation>
        <location evidence="2">Chromosome</location>
    </subcellularLocation>
    <subcellularLocation>
        <location evidence="1">Nucleus</location>
    </subcellularLocation>
</comment>
<keyword evidence="12" id="KW-0539">Nucleus</keyword>
<evidence type="ECO:0000256" key="5">
    <source>
        <dbReference type="ARBA" id="ARBA00022454"/>
    </source>
</evidence>
<dbReference type="Proteomes" id="UP000261380">
    <property type="component" value="Unplaced"/>
</dbReference>
<evidence type="ECO:0000313" key="17">
    <source>
        <dbReference type="Ensembl" id="ENSXCOP00000016518.1"/>
    </source>
</evidence>
<proteinExistence type="inferred from homology"/>
<dbReference type="FunFam" id="3.40.50.300:FF:000481">
    <property type="entry name" value="Structural maintenance of chromosomes 4"/>
    <property type="match status" value="1"/>
</dbReference>
<evidence type="ECO:0000256" key="2">
    <source>
        <dbReference type="ARBA" id="ARBA00004286"/>
    </source>
</evidence>
<feature type="coiled-coil region" evidence="14">
    <location>
        <begin position="195"/>
        <end position="222"/>
    </location>
</feature>
<comment type="similarity">
    <text evidence="3">Belongs to the SMC family. SMC4 subfamily.</text>
</comment>
<keyword evidence="5" id="KW-0158">Chromosome</keyword>
<dbReference type="GO" id="GO:0051301">
    <property type="term" value="P:cell division"/>
    <property type="evidence" value="ECO:0007669"/>
    <property type="project" value="UniProtKB-KW"/>
</dbReference>
<dbReference type="SUPFAM" id="SSF75553">
    <property type="entry name" value="Smc hinge domain"/>
    <property type="match status" value="1"/>
</dbReference>
<name>A0A3B5LX72_9TELE</name>
<feature type="region of interest" description="Disordered" evidence="15">
    <location>
        <begin position="334"/>
        <end position="355"/>
    </location>
</feature>
<dbReference type="InterPro" id="IPR010935">
    <property type="entry name" value="SMC_hinge"/>
</dbReference>
<evidence type="ECO:0000256" key="8">
    <source>
        <dbReference type="ARBA" id="ARBA00022776"/>
    </source>
</evidence>
<evidence type="ECO:0000256" key="4">
    <source>
        <dbReference type="ARBA" id="ARBA00018693"/>
    </source>
</evidence>
<dbReference type="Pfam" id="PF02463">
    <property type="entry name" value="SMC_N"/>
    <property type="match status" value="1"/>
</dbReference>
<evidence type="ECO:0000256" key="3">
    <source>
        <dbReference type="ARBA" id="ARBA00006005"/>
    </source>
</evidence>
<organism evidence="17 18">
    <name type="scientific">Xiphophorus couchianus</name>
    <name type="common">Monterrey platyfish</name>
    <dbReference type="NCBI Taxonomy" id="32473"/>
    <lineage>
        <taxon>Eukaryota</taxon>
        <taxon>Metazoa</taxon>
        <taxon>Chordata</taxon>
        <taxon>Craniata</taxon>
        <taxon>Vertebrata</taxon>
        <taxon>Euteleostomi</taxon>
        <taxon>Actinopterygii</taxon>
        <taxon>Neopterygii</taxon>
        <taxon>Teleostei</taxon>
        <taxon>Neoteleostei</taxon>
        <taxon>Acanthomorphata</taxon>
        <taxon>Ovalentaria</taxon>
        <taxon>Atherinomorphae</taxon>
        <taxon>Cyprinodontiformes</taxon>
        <taxon>Poeciliidae</taxon>
        <taxon>Poeciliinae</taxon>
        <taxon>Xiphophorus</taxon>
    </lineage>
</organism>
<accession>A0A3B5LX72</accession>
<feature type="coiled-coil region" evidence="14">
    <location>
        <begin position="667"/>
        <end position="715"/>
    </location>
</feature>
<dbReference type="GeneTree" id="ENSGT00900000141094"/>
<evidence type="ECO:0000256" key="11">
    <source>
        <dbReference type="ARBA" id="ARBA00023067"/>
    </source>
</evidence>
<keyword evidence="8" id="KW-0498">Mitosis</keyword>
<dbReference type="FunFam" id="1.20.1060.20:FF:000003">
    <property type="entry name" value="Structural maintenance of chromosomes 4"/>
    <property type="match status" value="1"/>
</dbReference>
<evidence type="ECO:0000256" key="6">
    <source>
        <dbReference type="ARBA" id="ARBA00022618"/>
    </source>
</evidence>
<dbReference type="PANTHER" id="PTHR18937">
    <property type="entry name" value="STRUCTURAL MAINTENANCE OF CHROMOSOMES SMC FAMILY MEMBER"/>
    <property type="match status" value="1"/>
</dbReference>
<evidence type="ECO:0000313" key="18">
    <source>
        <dbReference type="Proteomes" id="UP000261380"/>
    </source>
</evidence>
<dbReference type="AlphaFoldDB" id="A0A3B5LX72"/>
<evidence type="ECO:0000256" key="1">
    <source>
        <dbReference type="ARBA" id="ARBA00004123"/>
    </source>
</evidence>
<feature type="coiled-coil region" evidence="14">
    <location>
        <begin position="765"/>
        <end position="876"/>
    </location>
</feature>
<dbReference type="PANTHER" id="PTHR18937:SF172">
    <property type="entry name" value="STRUCTURAL MAINTENANCE OF CHROMOSOMES PROTEIN"/>
    <property type="match status" value="1"/>
</dbReference>
<evidence type="ECO:0000256" key="9">
    <source>
        <dbReference type="ARBA" id="ARBA00022840"/>
    </source>
</evidence>
<dbReference type="Gene3D" id="1.20.1060.20">
    <property type="match status" value="1"/>
</dbReference>
<dbReference type="GO" id="GO:0007076">
    <property type="term" value="P:mitotic chromosome condensation"/>
    <property type="evidence" value="ECO:0007669"/>
    <property type="project" value="TreeGrafter"/>
</dbReference>
<evidence type="ECO:0000256" key="12">
    <source>
        <dbReference type="ARBA" id="ARBA00023242"/>
    </source>
</evidence>
<dbReference type="InterPro" id="IPR036277">
    <property type="entry name" value="SMC_hinge_sf"/>
</dbReference>
<dbReference type="Ensembl" id="ENSXCOT00000016725.1">
    <property type="protein sequence ID" value="ENSXCOP00000016518.1"/>
    <property type="gene ID" value="ENSXCOG00000012465.1"/>
</dbReference>
<keyword evidence="7" id="KW-0547">Nucleotide-binding</keyword>
<dbReference type="GO" id="GO:0005524">
    <property type="term" value="F:ATP binding"/>
    <property type="evidence" value="ECO:0007669"/>
    <property type="project" value="UniProtKB-KW"/>
</dbReference>
<evidence type="ECO:0000256" key="10">
    <source>
        <dbReference type="ARBA" id="ARBA00023054"/>
    </source>
</evidence>
<dbReference type="InterPro" id="IPR027417">
    <property type="entry name" value="P-loop_NTPase"/>
</dbReference>
<dbReference type="STRING" id="32473.ENSXCOP00000016518"/>
<dbReference type="InterPro" id="IPR003395">
    <property type="entry name" value="RecF/RecN/SMC_N"/>
</dbReference>
<dbReference type="Pfam" id="PF06470">
    <property type="entry name" value="SMC_hinge"/>
    <property type="match status" value="1"/>
</dbReference>
<dbReference type="SUPFAM" id="SSF52540">
    <property type="entry name" value="P-loop containing nucleoside triphosphate hydrolases"/>
    <property type="match status" value="1"/>
</dbReference>
<evidence type="ECO:0000259" key="16">
    <source>
        <dbReference type="SMART" id="SM00968"/>
    </source>
</evidence>
<protein>
    <recommendedName>
        <fullName evidence="4">Structural maintenance of chromosomes protein 4</fullName>
    </recommendedName>
</protein>
<feature type="domain" description="SMC hinge" evidence="16">
    <location>
        <begin position="484"/>
        <end position="599"/>
    </location>
</feature>
<dbReference type="SMART" id="SM00968">
    <property type="entry name" value="SMC_hinge"/>
    <property type="match status" value="1"/>
</dbReference>
<keyword evidence="13" id="KW-0131">Cell cycle</keyword>
<dbReference type="PIRSF" id="PIRSF005719">
    <property type="entry name" value="SMC"/>
    <property type="match status" value="1"/>
</dbReference>
<keyword evidence="9" id="KW-0067">ATP-binding</keyword>
<evidence type="ECO:0000256" key="7">
    <source>
        <dbReference type="ARBA" id="ARBA00022741"/>
    </source>
</evidence>
<keyword evidence="11" id="KW-0226">DNA condensation</keyword>
<keyword evidence="6" id="KW-0132">Cell division</keyword>
<dbReference type="InterPro" id="IPR024704">
    <property type="entry name" value="SMC"/>
</dbReference>
<keyword evidence="10 14" id="KW-0175">Coiled coil</keyword>
<evidence type="ECO:0000256" key="14">
    <source>
        <dbReference type="SAM" id="Coils"/>
    </source>
</evidence>
<feature type="compositionally biased region" description="Basic and acidic residues" evidence="15">
    <location>
        <begin position="345"/>
        <end position="355"/>
    </location>
</feature>
<keyword evidence="18" id="KW-1185">Reference proteome</keyword>
<sequence>MTNEPGAPRLMITHLVNRNFKSYAGEQILGPFHKRFSCIIGPNGSGKSNVIDSMLFVFGYRAQKIRSKKLSVLIHSSDKHKDVQSCTVEVHFQKIIDKEGDDYEVVPNSKFYVSRTANRDSSSYYHIDGKKATFKEVGTLLRSHGIDLDHNRFLILQGEVEQIAMMKPKGQTEHDEGMLEYLEDIIGSCRLKEPIQTLSRRIELLNEQRGEKLNRVKLVEKEKNALEGEKNKAVEFLTLENDIFKHKSQLHQYYVHDLQKRVTDKEQEKLKILEETKELTEKNAKISEEMEKMNQELQNVEKKKNKINKYIETQKGKFTQLDLQDVEVREKIKHSKSKNKALQKQLEKDQKKKKEKELMELSKAVNETRSQMDIAQSELDIYLSRHKTALTQLNAAKQTLQTTSDTLQERRPAIKDLQVHIPQKEKELKKEELEQLLKVDNDTRHVVRELQQKVDEAKSSLSSNRSRGKVLDALMQLKKSGKVPGIYGRLGDLGAIDEKYDVAVSSCCGALDNIVVDTIDTAQKCVTFLKEQNIGVATFIGLDKMKVWEKNMTSIRTPENSPRLFDMVRVNDERVRPAFYFALRDTLVAQDMEQATRMAFQKDKRWRVVTLKGQIIEMAGTMTGGGRVMKGRMGSSIGQEVSQDELDRMESKLNEKVSKLHGCQERRLQLEENVQRLQPQLREMKNTLEKYTNSMSSLADQETHLKLQIKELEANVLAAAPDKAKQKQMEKSLEAFKKASSKAGKVENEVKRLHNLIVDINSHKLKAQQDKLDKINKELDDCSSIITKAKVAIKTADRNLKKCEESIARVRAELEENEKLMAELTEQLKKLEDEAGEIMKACHEAEATLPEVQEQYQNVSKEIKALQQQEHALQEESLNVRLTIEQIDATITKHNGKIKYWQDESTKLSLHTIEGQPAEELRVFPPAELEAISDPNILVNKISMLESQCSQMKPNLGAIAEYKKKEELYLQRVAQLDEITADRDRFKRAYEDLRKQRLNEFMTGFNMITNKLKENYQMLTLGGDAELELVDSLDPFSEGIMFSVRPPKKSWKKIFNLSGGEKTLSSLALVFALHHYKPTPLYFMDEIDAALDFKNVSIVACYIYEQTKNAQFIIISLRNNMFEIADRLIGIYKTHNTTKSVGINPKTIVFREHDAITA</sequence>
<dbReference type="GO" id="GO:0000796">
    <property type="term" value="C:condensin complex"/>
    <property type="evidence" value="ECO:0007669"/>
    <property type="project" value="TreeGrafter"/>
</dbReference>
<dbReference type="Gene3D" id="3.40.50.300">
    <property type="entry name" value="P-loop containing nucleotide triphosphate hydrolases"/>
    <property type="match status" value="2"/>
</dbReference>
<evidence type="ECO:0000256" key="13">
    <source>
        <dbReference type="ARBA" id="ARBA00023306"/>
    </source>
</evidence>
<dbReference type="FunFam" id="3.40.50.300:FF:000585">
    <property type="entry name" value="Structural maintenance of chromosomes 4"/>
    <property type="match status" value="1"/>
</dbReference>
<dbReference type="SUPFAM" id="SSF57997">
    <property type="entry name" value="Tropomyosin"/>
    <property type="match status" value="1"/>
</dbReference>
<evidence type="ECO:0000256" key="15">
    <source>
        <dbReference type="SAM" id="MobiDB-lite"/>
    </source>
</evidence>
<dbReference type="GO" id="GO:0005634">
    <property type="term" value="C:nucleus"/>
    <property type="evidence" value="ECO:0007669"/>
    <property type="project" value="UniProtKB-SubCell"/>
</dbReference>